<dbReference type="EMBL" id="JBBMFF010000248">
    <property type="protein sequence ID" value="MEQ2511900.1"/>
    <property type="molecule type" value="Genomic_DNA"/>
</dbReference>
<reference evidence="1 2" key="1">
    <citation type="submission" date="2024-03" db="EMBL/GenBank/DDBJ databases">
        <title>Human intestinal bacterial collection.</title>
        <authorList>
            <person name="Pauvert C."/>
            <person name="Hitch T.C.A."/>
            <person name="Clavel T."/>
        </authorList>
    </citation>
    <scope>NUCLEOTIDE SEQUENCE [LARGE SCALE GENOMIC DNA]</scope>
    <source>
        <strain evidence="1 2">CLA-AA-H192</strain>
    </source>
</reference>
<protein>
    <submittedName>
        <fullName evidence="1">DUF4317 domain-containing protein</fullName>
    </submittedName>
</protein>
<sequence length="381" mass="42793">MIDKEVAELRRRYRQDRSNITKIHGCYVNVHGELVSAFTLSMGLLPEGEQEKYLELLKKGISGRMGKTLSDLSFSTAQVADSDEHRLLMRLRDSGLEDEEAVQTLYEKIAGSLHLADNYLILLAADRYDVPFRSRDGFRQDEGSEQQFSYILCSICPVKETKPVLRYDSAEGKFHERGTDWVASAPEVGFLFPAFDDRATNLYGALYYTKNTDSSYEEFVSAVFNLQPPMPAGTQRETFREVLTDALEDECSVNVVQNVHTALRELVLTHKETRAEEPLAVTRQEVGAVLEHCGVSEPKMAAFNVKYDEAFGGGSEVPPQNLLGAVQLEYRTPDVVIRVNPDRQDLVQTRVLGGAKYLLINVDEGMELNGVSVRVPEEQKD</sequence>
<evidence type="ECO:0000313" key="2">
    <source>
        <dbReference type="Proteomes" id="UP001491552"/>
    </source>
</evidence>
<comment type="caution">
    <text evidence="1">The sequence shown here is derived from an EMBL/GenBank/DDBJ whole genome shotgun (WGS) entry which is preliminary data.</text>
</comment>
<organism evidence="1 2">
    <name type="scientific">Faecousia intestinalis</name>
    <dbReference type="NCBI Taxonomy" id="3133167"/>
    <lineage>
        <taxon>Bacteria</taxon>
        <taxon>Bacillati</taxon>
        <taxon>Bacillota</taxon>
        <taxon>Clostridia</taxon>
        <taxon>Eubacteriales</taxon>
        <taxon>Oscillospiraceae</taxon>
        <taxon>Faecousia</taxon>
    </lineage>
</organism>
<gene>
    <name evidence="1" type="ORF">WMO66_11710</name>
</gene>
<dbReference type="Proteomes" id="UP001491552">
    <property type="component" value="Unassembled WGS sequence"/>
</dbReference>
<keyword evidence="2" id="KW-1185">Reference proteome</keyword>
<dbReference type="Pfam" id="PF14199">
    <property type="entry name" value="DUF4317"/>
    <property type="match status" value="1"/>
</dbReference>
<dbReference type="InterPro" id="IPR025466">
    <property type="entry name" value="DUF4317"/>
</dbReference>
<accession>A0ABV1G910</accession>
<evidence type="ECO:0000313" key="1">
    <source>
        <dbReference type="EMBL" id="MEQ2511900.1"/>
    </source>
</evidence>
<name>A0ABV1G910_9FIRM</name>
<dbReference type="RefSeq" id="WP_349136603.1">
    <property type="nucleotide sequence ID" value="NZ_JBBMFF010000248.1"/>
</dbReference>
<proteinExistence type="predicted"/>